<organism evidence="2 3">
    <name type="scientific">Riccia sorocarpa</name>
    <dbReference type="NCBI Taxonomy" id="122646"/>
    <lineage>
        <taxon>Eukaryota</taxon>
        <taxon>Viridiplantae</taxon>
        <taxon>Streptophyta</taxon>
        <taxon>Embryophyta</taxon>
        <taxon>Marchantiophyta</taxon>
        <taxon>Marchantiopsida</taxon>
        <taxon>Marchantiidae</taxon>
        <taxon>Marchantiales</taxon>
        <taxon>Ricciaceae</taxon>
        <taxon>Riccia</taxon>
    </lineage>
</organism>
<feature type="region of interest" description="Disordered" evidence="1">
    <location>
        <begin position="112"/>
        <end position="155"/>
    </location>
</feature>
<evidence type="ECO:0000256" key="1">
    <source>
        <dbReference type="SAM" id="MobiDB-lite"/>
    </source>
</evidence>
<gene>
    <name evidence="2" type="ORF">R1sor_003958</name>
</gene>
<dbReference type="AlphaFoldDB" id="A0ABD3H599"/>
<protein>
    <submittedName>
        <fullName evidence="2">Uncharacterized protein</fullName>
    </submittedName>
</protein>
<evidence type="ECO:0000313" key="3">
    <source>
        <dbReference type="Proteomes" id="UP001633002"/>
    </source>
</evidence>
<reference evidence="2 3" key="1">
    <citation type="submission" date="2024-09" db="EMBL/GenBank/DDBJ databases">
        <title>Chromosome-scale assembly of Riccia sorocarpa.</title>
        <authorList>
            <person name="Paukszto L."/>
        </authorList>
    </citation>
    <scope>NUCLEOTIDE SEQUENCE [LARGE SCALE GENOMIC DNA]</scope>
    <source>
        <strain evidence="2">LP-2024</strain>
        <tissue evidence="2">Aerial parts of the thallus</tissue>
    </source>
</reference>
<proteinExistence type="predicted"/>
<comment type="caution">
    <text evidence="2">The sequence shown here is derived from an EMBL/GenBank/DDBJ whole genome shotgun (WGS) entry which is preliminary data.</text>
</comment>
<dbReference type="EMBL" id="JBJQOH010000006">
    <property type="protein sequence ID" value="KAL3685936.1"/>
    <property type="molecule type" value="Genomic_DNA"/>
</dbReference>
<name>A0ABD3H599_9MARC</name>
<accession>A0ABD3H599</accession>
<keyword evidence="3" id="KW-1185">Reference proteome</keyword>
<dbReference type="Proteomes" id="UP001633002">
    <property type="component" value="Unassembled WGS sequence"/>
</dbReference>
<evidence type="ECO:0000313" key="2">
    <source>
        <dbReference type="EMBL" id="KAL3685936.1"/>
    </source>
</evidence>
<sequence length="155" mass="17242">MPPRQRPPDRHSGDRHVLPRGCPEAPSELLRIPQSHIAIWALCRRLLSRGNTLVSNAEVIRWLLESAHPRIEEMRIAEIAREAERVAAVERGAADAAEEDDQEVRWTLGVFNEAPRADPSQAPKVEPSHGRVQDSQPLGDIVQDSQAPQPVPCIP</sequence>